<name>A0ACD5UIH8_AVESA</name>
<reference evidence="1" key="2">
    <citation type="submission" date="2025-09" db="UniProtKB">
        <authorList>
            <consortium name="EnsemblPlants"/>
        </authorList>
    </citation>
    <scope>IDENTIFICATION</scope>
</reference>
<keyword evidence="2" id="KW-1185">Reference proteome</keyword>
<sequence length="174" mass="18139">MPPSQLLLLALASALLLLWRPAGAAEHAVGGDGINGWDTGTNYATWSQAQSFAAGDVLVFEYVKSQHNVYEVTEAAYRSCDATAPADVLATYDSGFDRVVLPEANRTYWFICQVPNHCIGGMKLAVNVPGDSTAAVPPPPSPSAAAASRTASSGCSLVLLVLALAHVLLVNRAG</sequence>
<evidence type="ECO:0000313" key="1">
    <source>
        <dbReference type="EnsemblPlants" id="AVESA.00010b.r2.2AG0261150.1.CDS"/>
    </source>
</evidence>
<dbReference type="EnsemblPlants" id="AVESA.00010b.r2.2AG0261150.1">
    <property type="protein sequence ID" value="AVESA.00010b.r2.2AG0261150.1.CDS"/>
    <property type="gene ID" value="AVESA.00010b.r2.2AG0261150"/>
</dbReference>
<dbReference type="Proteomes" id="UP001732700">
    <property type="component" value="Chromosome 2A"/>
</dbReference>
<reference evidence="1" key="1">
    <citation type="submission" date="2021-05" db="EMBL/GenBank/DDBJ databases">
        <authorList>
            <person name="Scholz U."/>
            <person name="Mascher M."/>
            <person name="Fiebig A."/>
        </authorList>
    </citation>
    <scope>NUCLEOTIDE SEQUENCE [LARGE SCALE GENOMIC DNA]</scope>
</reference>
<organism evidence="1 2">
    <name type="scientific">Avena sativa</name>
    <name type="common">Oat</name>
    <dbReference type="NCBI Taxonomy" id="4498"/>
    <lineage>
        <taxon>Eukaryota</taxon>
        <taxon>Viridiplantae</taxon>
        <taxon>Streptophyta</taxon>
        <taxon>Embryophyta</taxon>
        <taxon>Tracheophyta</taxon>
        <taxon>Spermatophyta</taxon>
        <taxon>Magnoliopsida</taxon>
        <taxon>Liliopsida</taxon>
        <taxon>Poales</taxon>
        <taxon>Poaceae</taxon>
        <taxon>BOP clade</taxon>
        <taxon>Pooideae</taxon>
        <taxon>Poodae</taxon>
        <taxon>Poeae</taxon>
        <taxon>Poeae Chloroplast Group 1 (Aveneae type)</taxon>
        <taxon>Aveninae</taxon>
        <taxon>Avena</taxon>
    </lineage>
</organism>
<proteinExistence type="predicted"/>
<evidence type="ECO:0000313" key="2">
    <source>
        <dbReference type="Proteomes" id="UP001732700"/>
    </source>
</evidence>
<accession>A0ACD5UIH8</accession>
<protein>
    <submittedName>
        <fullName evidence="1">Uncharacterized protein</fullName>
    </submittedName>
</protein>